<evidence type="ECO:0000256" key="1">
    <source>
        <dbReference type="SAM" id="Phobius"/>
    </source>
</evidence>
<feature type="transmembrane region" description="Helical" evidence="1">
    <location>
        <begin position="51"/>
        <end position="69"/>
    </location>
</feature>
<dbReference type="AlphaFoldDB" id="A0A437JB20"/>
<feature type="transmembrane region" description="Helical" evidence="1">
    <location>
        <begin position="216"/>
        <end position="233"/>
    </location>
</feature>
<organism evidence="3 4">
    <name type="scientific">Sphingobium algorifonticola</name>
    <dbReference type="NCBI Taxonomy" id="2008318"/>
    <lineage>
        <taxon>Bacteria</taxon>
        <taxon>Pseudomonadati</taxon>
        <taxon>Pseudomonadota</taxon>
        <taxon>Alphaproteobacteria</taxon>
        <taxon>Sphingomonadales</taxon>
        <taxon>Sphingomonadaceae</taxon>
        <taxon>Sphingobium</taxon>
    </lineage>
</organism>
<dbReference type="InterPro" id="IPR052734">
    <property type="entry name" value="Nod_factor_acetyltransferase"/>
</dbReference>
<accession>A0A437JB20</accession>
<evidence type="ECO:0000313" key="4">
    <source>
        <dbReference type="Proteomes" id="UP000282977"/>
    </source>
</evidence>
<dbReference type="OrthoDB" id="9814956at2"/>
<name>A0A437JB20_9SPHN</name>
<reference evidence="3 4" key="1">
    <citation type="submission" date="2019-01" db="EMBL/GenBank/DDBJ databases">
        <authorList>
            <person name="Chen W.-M."/>
        </authorList>
    </citation>
    <scope>NUCLEOTIDE SEQUENCE [LARGE SCALE GENOMIC DNA]</scope>
    <source>
        <strain evidence="3 4">TLA-22</strain>
    </source>
</reference>
<dbReference type="PANTHER" id="PTHR37312:SF1">
    <property type="entry name" value="MEMBRANE-BOUND ACYLTRANSFERASE YKRP-RELATED"/>
    <property type="match status" value="1"/>
</dbReference>
<keyword evidence="4" id="KW-1185">Reference proteome</keyword>
<gene>
    <name evidence="3" type="ORF">ENE74_00250</name>
</gene>
<keyword evidence="3" id="KW-0808">Transferase</keyword>
<dbReference type="RefSeq" id="WP_127688644.1">
    <property type="nucleotide sequence ID" value="NZ_RZUL01000001.1"/>
</dbReference>
<dbReference type="Proteomes" id="UP000282977">
    <property type="component" value="Unassembled WGS sequence"/>
</dbReference>
<keyword evidence="1" id="KW-0472">Membrane</keyword>
<protein>
    <submittedName>
        <fullName evidence="3">Glycosyl transferase</fullName>
    </submittedName>
</protein>
<evidence type="ECO:0000259" key="2">
    <source>
        <dbReference type="Pfam" id="PF01757"/>
    </source>
</evidence>
<feature type="transmembrane region" description="Helical" evidence="1">
    <location>
        <begin position="184"/>
        <end position="204"/>
    </location>
</feature>
<feature type="domain" description="Acyltransferase 3" evidence="2">
    <location>
        <begin position="24"/>
        <end position="307"/>
    </location>
</feature>
<comment type="caution">
    <text evidence="3">The sequence shown here is derived from an EMBL/GenBank/DDBJ whole genome shotgun (WGS) entry which is preliminary data.</text>
</comment>
<dbReference type="EMBL" id="RZUL01000001">
    <property type="protein sequence ID" value="RVT43109.1"/>
    <property type="molecule type" value="Genomic_DNA"/>
</dbReference>
<feature type="transmembrane region" description="Helical" evidence="1">
    <location>
        <begin position="161"/>
        <end position="178"/>
    </location>
</feature>
<feature type="transmembrane region" description="Helical" evidence="1">
    <location>
        <begin position="81"/>
        <end position="102"/>
    </location>
</feature>
<feature type="transmembrane region" description="Helical" evidence="1">
    <location>
        <begin position="272"/>
        <end position="292"/>
    </location>
</feature>
<feature type="transmembrane region" description="Helical" evidence="1">
    <location>
        <begin position="298"/>
        <end position="315"/>
    </location>
</feature>
<keyword evidence="1" id="KW-1133">Transmembrane helix</keyword>
<dbReference type="GO" id="GO:0016747">
    <property type="term" value="F:acyltransferase activity, transferring groups other than amino-acyl groups"/>
    <property type="evidence" value="ECO:0007669"/>
    <property type="project" value="InterPro"/>
</dbReference>
<proteinExistence type="predicted"/>
<dbReference type="InterPro" id="IPR002656">
    <property type="entry name" value="Acyl_transf_3_dom"/>
</dbReference>
<evidence type="ECO:0000313" key="3">
    <source>
        <dbReference type="EMBL" id="RVT43109.1"/>
    </source>
</evidence>
<keyword evidence="1" id="KW-0812">Transmembrane</keyword>
<dbReference type="Pfam" id="PF01757">
    <property type="entry name" value="Acyl_transf_3"/>
    <property type="match status" value="1"/>
</dbReference>
<dbReference type="PANTHER" id="PTHR37312">
    <property type="entry name" value="MEMBRANE-BOUND ACYLTRANSFERASE YKRP-RELATED"/>
    <property type="match status" value="1"/>
</dbReference>
<feature type="transmembrane region" description="Helical" evidence="1">
    <location>
        <begin position="135"/>
        <end position="154"/>
    </location>
</feature>
<feature type="transmembrane region" description="Helical" evidence="1">
    <location>
        <begin position="239"/>
        <end position="260"/>
    </location>
</feature>
<sequence length="328" mass="35877">MSGGRAAPDASGIASAQASAARLDWIDVARGIGIIAVVVGHVWTRGAVREFLYTFHMPLFFLLSGYLMQPRPAWRFARRQVATQGLSYVAWLIVLLAVDFAVEGLKGQRPIFHNWPDDLGRVAFGGSELRGPFTVFWFVPCLIVARIIANALACRWGDPRGYAWWGIAAGAALLAYVSGGMTDVSPLGLLTVPMALVLLWIGWLWRDMAWRPWMRAVLAAVGFGIVLVAPPLNMKAGDYGWPVLSITAAVAISLLVFRVAQAALPGRRMLRALGSAALTIVYLHVAIIHYLTPYLGKWMLLALALGVPMGMHWLLKRNRLTARLLLGV</sequence>